<dbReference type="Proteomes" id="UP000559256">
    <property type="component" value="Unassembled WGS sequence"/>
</dbReference>
<dbReference type="GO" id="GO:1990404">
    <property type="term" value="F:NAD+-protein mono-ADP-ribosyltransferase activity"/>
    <property type="evidence" value="ECO:0007669"/>
    <property type="project" value="TreeGrafter"/>
</dbReference>
<evidence type="ECO:0000313" key="2">
    <source>
        <dbReference type="EMBL" id="KAF5338813.1"/>
    </source>
</evidence>
<evidence type="ECO:0000313" key="3">
    <source>
        <dbReference type="Proteomes" id="UP000559256"/>
    </source>
</evidence>
<sequence>MEAKTTGPFVVLSTGMGGRAEEQAMHRQNLPDSLADIFNKDNPILETISFGEGVYFYREAPRVGHHNGKFAKMSTATSDEYPGVWKVFKSNERVNWIAFGEDGNYLVDTDKNIQCNGPLLRDYNNRGGVVPLRCASFGFDGAWVVVEDDGHIRSHSLNGRIKAVLKKKPVRNVQLSTYSDISYFVEYVDGEIQWSLPVSWRKRADEIREMPVRVDEPSVPSSKDVSQKTIFAFGHKLDQFCISRDGGAFWRGIDDQQIVQKLSQPGTMSAFSLGEQGSCFWRKGSSTWLSPPTEMAYPKVWDLWLSTEAINWVAFGPQGYYIVDTDKRLYASRSRDLLRNHRNGYQIPLRCASFGYGGAWVVVEDDGTVRSYDLHPKVLKAVSVKNIRTVQLSLTHKSAFYIESMDGMTSHTLPEDWKGAVRNILGNREIAAYLSCPENSADFNSVSYQFSTSWRHTQRKLPTVRYIYRISPATSTLENNYQTYLKRVENEQKLWHGTTRHCTLGDNGRELHLCSHKQCSLCQIIRTGYKKRFALEMGMFGKGIYTSTTSSKAALYSRNVQVSKYNAILLNHVAVGRMFKTNKADNGMTRPPKGHDSVCGLPGTELKYDETCVYNDDAIRPVYLVLYDAEL</sequence>
<keyword evidence="3" id="KW-1185">Reference proteome</keyword>
<dbReference type="PANTHER" id="PTHR45740">
    <property type="entry name" value="POLY [ADP-RIBOSE] POLYMERASE"/>
    <property type="match status" value="1"/>
</dbReference>
<dbReference type="Gene3D" id="3.90.228.10">
    <property type="match status" value="1"/>
</dbReference>
<comment type="caution">
    <text evidence="2">The sequence shown here is derived from an EMBL/GenBank/DDBJ whole genome shotgun (WGS) entry which is preliminary data.</text>
</comment>
<gene>
    <name evidence="2" type="ORF">D9758_012064</name>
</gene>
<dbReference type="GO" id="GO:0005634">
    <property type="term" value="C:nucleus"/>
    <property type="evidence" value="ECO:0007669"/>
    <property type="project" value="TreeGrafter"/>
</dbReference>
<protein>
    <recommendedName>
        <fullName evidence="1">PARP catalytic domain-containing protein</fullName>
    </recommendedName>
</protein>
<dbReference type="OrthoDB" id="9514740at2759"/>
<organism evidence="2 3">
    <name type="scientific">Tetrapyrgos nigripes</name>
    <dbReference type="NCBI Taxonomy" id="182062"/>
    <lineage>
        <taxon>Eukaryota</taxon>
        <taxon>Fungi</taxon>
        <taxon>Dikarya</taxon>
        <taxon>Basidiomycota</taxon>
        <taxon>Agaricomycotina</taxon>
        <taxon>Agaricomycetes</taxon>
        <taxon>Agaricomycetidae</taxon>
        <taxon>Agaricales</taxon>
        <taxon>Marasmiineae</taxon>
        <taxon>Marasmiaceae</taxon>
        <taxon>Tetrapyrgos</taxon>
    </lineage>
</organism>
<accession>A0A8H5CDK4</accession>
<feature type="domain" description="PARP catalytic" evidence="1">
    <location>
        <begin position="440"/>
        <end position="619"/>
    </location>
</feature>
<dbReference type="EMBL" id="JAACJM010000191">
    <property type="protein sequence ID" value="KAF5338813.1"/>
    <property type="molecule type" value="Genomic_DNA"/>
</dbReference>
<dbReference type="PANTHER" id="PTHR45740:SF2">
    <property type="entry name" value="POLY [ADP-RIBOSE] POLYMERASE"/>
    <property type="match status" value="1"/>
</dbReference>
<dbReference type="InterPro" id="IPR051712">
    <property type="entry name" value="ARTD-AVP"/>
</dbReference>
<proteinExistence type="predicted"/>
<dbReference type="GO" id="GO:0003950">
    <property type="term" value="F:NAD+ poly-ADP-ribosyltransferase activity"/>
    <property type="evidence" value="ECO:0007669"/>
    <property type="project" value="InterPro"/>
</dbReference>
<dbReference type="InterPro" id="IPR011044">
    <property type="entry name" value="Quino_amine_DH_bsu"/>
</dbReference>
<name>A0A8H5CDK4_9AGAR</name>
<reference evidence="2 3" key="1">
    <citation type="journal article" date="2020" name="ISME J.">
        <title>Uncovering the hidden diversity of litter-decomposition mechanisms in mushroom-forming fungi.</title>
        <authorList>
            <person name="Floudas D."/>
            <person name="Bentzer J."/>
            <person name="Ahren D."/>
            <person name="Johansson T."/>
            <person name="Persson P."/>
            <person name="Tunlid A."/>
        </authorList>
    </citation>
    <scope>NUCLEOTIDE SEQUENCE [LARGE SCALE GENOMIC DNA]</scope>
    <source>
        <strain evidence="2 3">CBS 291.85</strain>
    </source>
</reference>
<evidence type="ECO:0000259" key="1">
    <source>
        <dbReference type="Pfam" id="PF00644"/>
    </source>
</evidence>
<dbReference type="SUPFAM" id="SSF56399">
    <property type="entry name" value="ADP-ribosylation"/>
    <property type="match status" value="1"/>
</dbReference>
<dbReference type="Pfam" id="PF00644">
    <property type="entry name" value="PARP"/>
    <property type="match status" value="1"/>
</dbReference>
<dbReference type="SUPFAM" id="SSF50969">
    <property type="entry name" value="YVTN repeat-like/Quinoprotein amine dehydrogenase"/>
    <property type="match status" value="1"/>
</dbReference>
<dbReference type="InterPro" id="IPR012317">
    <property type="entry name" value="Poly(ADP-ribose)pol_cat_dom"/>
</dbReference>
<dbReference type="AlphaFoldDB" id="A0A8H5CDK4"/>